<dbReference type="AlphaFoldDB" id="A0A1G1WNB9"/>
<feature type="transmembrane region" description="Helical" evidence="8">
    <location>
        <begin position="160"/>
        <end position="190"/>
    </location>
</feature>
<feature type="transmembrane region" description="Helical" evidence="8">
    <location>
        <begin position="211"/>
        <end position="241"/>
    </location>
</feature>
<comment type="caution">
    <text evidence="10">The sequence shown here is derived from an EMBL/GenBank/DDBJ whole genome shotgun (WGS) entry which is preliminary data.</text>
</comment>
<dbReference type="InterPro" id="IPR050297">
    <property type="entry name" value="LipidA_mod_glycosyltrf_83"/>
</dbReference>
<feature type="transmembrane region" description="Helical" evidence="8">
    <location>
        <begin position="343"/>
        <end position="364"/>
    </location>
</feature>
<feature type="transmembrane region" description="Helical" evidence="8">
    <location>
        <begin position="292"/>
        <end position="313"/>
    </location>
</feature>
<feature type="domain" description="Glycosyltransferase RgtA/B/C/D-like" evidence="9">
    <location>
        <begin position="67"/>
        <end position="200"/>
    </location>
</feature>
<dbReference type="PANTHER" id="PTHR33908:SF11">
    <property type="entry name" value="MEMBRANE PROTEIN"/>
    <property type="match status" value="1"/>
</dbReference>
<keyword evidence="4" id="KW-0808">Transferase</keyword>
<gene>
    <name evidence="10" type="ORF">A3F35_01635</name>
</gene>
<feature type="transmembrane region" description="Helical" evidence="8">
    <location>
        <begin position="261"/>
        <end position="280"/>
    </location>
</feature>
<comment type="subcellular location">
    <subcellularLocation>
        <location evidence="1">Cell membrane</location>
        <topology evidence="1">Multi-pass membrane protein</topology>
    </subcellularLocation>
</comment>
<evidence type="ECO:0000256" key="2">
    <source>
        <dbReference type="ARBA" id="ARBA00022475"/>
    </source>
</evidence>
<keyword evidence="2" id="KW-1003">Cell membrane</keyword>
<evidence type="ECO:0000256" key="8">
    <source>
        <dbReference type="SAM" id="Phobius"/>
    </source>
</evidence>
<dbReference type="Proteomes" id="UP000178068">
    <property type="component" value="Unassembled WGS sequence"/>
</dbReference>
<keyword evidence="3" id="KW-0328">Glycosyltransferase</keyword>
<protein>
    <recommendedName>
        <fullName evidence="9">Glycosyltransferase RgtA/B/C/D-like domain-containing protein</fullName>
    </recommendedName>
</protein>
<dbReference type="Pfam" id="PF13231">
    <property type="entry name" value="PMT_2"/>
    <property type="match status" value="1"/>
</dbReference>
<evidence type="ECO:0000256" key="3">
    <source>
        <dbReference type="ARBA" id="ARBA00022676"/>
    </source>
</evidence>
<evidence type="ECO:0000256" key="4">
    <source>
        <dbReference type="ARBA" id="ARBA00022679"/>
    </source>
</evidence>
<dbReference type="GO" id="GO:0016763">
    <property type="term" value="F:pentosyltransferase activity"/>
    <property type="evidence" value="ECO:0007669"/>
    <property type="project" value="TreeGrafter"/>
</dbReference>
<evidence type="ECO:0000313" key="11">
    <source>
        <dbReference type="Proteomes" id="UP000178068"/>
    </source>
</evidence>
<dbReference type="STRING" id="1802603.A3F35_01635"/>
<dbReference type="InterPro" id="IPR038731">
    <property type="entry name" value="RgtA/B/C-like"/>
</dbReference>
<dbReference type="PANTHER" id="PTHR33908">
    <property type="entry name" value="MANNOSYLTRANSFERASE YKCB-RELATED"/>
    <property type="match status" value="1"/>
</dbReference>
<evidence type="ECO:0000256" key="1">
    <source>
        <dbReference type="ARBA" id="ARBA00004651"/>
    </source>
</evidence>
<accession>A0A1G1WNB9</accession>
<reference evidence="10 11" key="1">
    <citation type="journal article" date="2016" name="Nat. Commun.">
        <title>Thousands of microbial genomes shed light on interconnected biogeochemical processes in an aquifer system.</title>
        <authorList>
            <person name="Anantharaman K."/>
            <person name="Brown C.T."/>
            <person name="Hug L.A."/>
            <person name="Sharon I."/>
            <person name="Castelle C.J."/>
            <person name="Probst A.J."/>
            <person name="Thomas B.C."/>
            <person name="Singh A."/>
            <person name="Wilkins M.J."/>
            <person name="Karaoz U."/>
            <person name="Brodie E.L."/>
            <person name="Williams K.H."/>
            <person name="Hubbard S.S."/>
            <person name="Banfield J.F."/>
        </authorList>
    </citation>
    <scope>NUCLEOTIDE SEQUENCE [LARGE SCALE GENOMIC DNA]</scope>
</reference>
<evidence type="ECO:0000256" key="6">
    <source>
        <dbReference type="ARBA" id="ARBA00022989"/>
    </source>
</evidence>
<evidence type="ECO:0000256" key="7">
    <source>
        <dbReference type="ARBA" id="ARBA00023136"/>
    </source>
</evidence>
<organism evidence="10 11">
    <name type="scientific">Candidatus Woykebacteria bacterium RIFCSPHIGHO2_12_FULL_45_10</name>
    <dbReference type="NCBI Taxonomy" id="1802603"/>
    <lineage>
        <taxon>Bacteria</taxon>
        <taxon>Candidatus Woykeibacteriota</taxon>
    </lineage>
</organism>
<name>A0A1G1WNB9_9BACT</name>
<evidence type="ECO:0000313" key="10">
    <source>
        <dbReference type="EMBL" id="OGY29242.1"/>
    </source>
</evidence>
<proteinExistence type="predicted"/>
<evidence type="ECO:0000256" key="5">
    <source>
        <dbReference type="ARBA" id="ARBA00022692"/>
    </source>
</evidence>
<dbReference type="GO" id="GO:0005886">
    <property type="term" value="C:plasma membrane"/>
    <property type="evidence" value="ECO:0007669"/>
    <property type="project" value="UniProtKB-SubCell"/>
</dbReference>
<keyword evidence="7 8" id="KW-0472">Membrane</keyword>
<dbReference type="GO" id="GO:0009103">
    <property type="term" value="P:lipopolysaccharide biosynthetic process"/>
    <property type="evidence" value="ECO:0007669"/>
    <property type="project" value="UniProtKB-ARBA"/>
</dbReference>
<feature type="transmembrane region" description="Helical" evidence="8">
    <location>
        <begin position="319"/>
        <end position="336"/>
    </location>
</feature>
<dbReference type="EMBL" id="MHCZ01000039">
    <property type="protein sequence ID" value="OGY29242.1"/>
    <property type="molecule type" value="Genomic_DNA"/>
</dbReference>
<keyword evidence="6 8" id="KW-1133">Transmembrane helix</keyword>
<evidence type="ECO:0000259" key="9">
    <source>
        <dbReference type="Pfam" id="PF13231"/>
    </source>
</evidence>
<feature type="transmembrane region" description="Helical" evidence="8">
    <location>
        <begin position="93"/>
        <end position="112"/>
    </location>
</feature>
<feature type="transmembrane region" description="Helical" evidence="8">
    <location>
        <begin position="18"/>
        <end position="38"/>
    </location>
</feature>
<keyword evidence="5 8" id="KW-0812">Transmembrane</keyword>
<sequence length="507" mass="57842">MLTTLQSWVLNIFEKHRFLFILIFITFLIRLPSLFEPFWYGDEAIYLVIGQKILRGGLLYVDIFDHKTPGIYYLAAATIAFLGQTIWSFRFLLMVWTLTALVVFFFLSKKLFDEKIARLATIFLAALTSTPLLEGNIGNSEILMMLPISLGLIYGLNKKFFWSGVFFSLSFLLKFPAIFDFGAFFIFLTLGANRKNVFPTIKNLFSLTAGYLLPIALSVIYFAWNGALSAYLFSALLFNFAYTNYGNKLILAGVNVPNGLILLKATPLFALVIYLFLRLYKNFKSRSARTSVNYLEFIILWLSFSYFGAVFGGRPYPHYLIQALPAFAILLAIGVTKVKRHPLALGLSTFFVVLTLILGFKPYIRPNYYPNFFRYLLPKQLGQISTEDYMNSFDSKIARNYSLAGFVETRTTSADNVYIWGNSPVIYFLSRRDPTSKYITAFHVAGSQLFKKEVIASINTRHPKYILVESSSPKFAELDNVLARSYNLFAQTDDVKIYQRLGVFTAD</sequence>